<feature type="compositionally biased region" description="Low complexity" evidence="1">
    <location>
        <begin position="465"/>
        <end position="487"/>
    </location>
</feature>
<feature type="region of interest" description="Disordered" evidence="1">
    <location>
        <begin position="901"/>
        <end position="932"/>
    </location>
</feature>
<evidence type="ECO:0000313" key="4">
    <source>
        <dbReference type="Proteomes" id="UP001497497"/>
    </source>
</evidence>
<sequence>MNYDTQQYTFSHGLAPAPQLHIQQQQHHLQQHQLQQHQFQQQQQHIFQQQYNHAIPTSNVYQFQFAGGGNSIFQQKDAHQMGLSGGMQQRIGQHSMVSQPFIKQGMPLGGMDGHSIHVVNGLDGMIYSHPKNSLKIITNPDNRMMQQPEGSLGMQQAIVGVDMVGSSNFIEQNLDTQQHQNLAVTGQGNMFTYNKHFTGWLQPQNINAASNDQCQAIGQSSLPSFNHLWSGFHQKQLGVVQHHQHINQYQQPQQFQNPIHQQQIQTQQFTASSFQALPGIQMIKMQHQGPQQKPQQITVPVSIQSVHHLPSQFHCFSPSQVNLMSSNCGDKEPERGNVNAEKGIHTSLYSAQPLQNCQSISSPCVEHKSTTAVTYTISGPPKVTVTLDSLTHCETFPPNRFLGKSDMSFNPDIASSNCVGKGKTVKISSNLTSAVLQENCSHQRQWQAVQNQRTQYIPKPLFHTSSTGSSLERSSSESSNFSSPPYTFTPPSSTDSLFSPVCSQFPKVNDFTSGRTMAITPSPSAAQYLASPVTSSSQIMRETVQAASLVATVPTPALSIASTCTTTVTTTVASSYHSVALTTTSITSTTPCSRESTSMASVHSGVLLSSSSNVLSEHCNRSCSPAQKQFVSGSGVANGRKVKVPYSWQRKLENGIIEYLSPSGVVLQSLDQICRYLLSDTTCKCGLECPLQVDTFFSFDPEVGNQPWNSNTSCEDLGNLCNHKREIIALAAFNSSQAEAVEKSAVHGVQLGKKRQDRKSLSGDESLIVSPLKRLKTSITKAVNKQSMLLGNASQPSHVDSVLSADDKSSLVNSDLLFANVNDRASVSPSNSQGTHESGSSLGDFSGQPSPVGHPKQMPAFPRQLLDAEEDGKLVGSSPHPCARASPNLNKQTFLMHHQQAVPGGKHQSFSGGNSSGGLFDQGGGRETPLQNHASGRVISTSKQYHHGDLQQQGQALKNSNIYFQQNQMYLNNPQLAQHTSEGFPPAMWKGSSPNRSGPIPHQHSPRTFQPDIKFHHSKYSNPQTNTFPKHSTPQQQQVAGLSWLDPKKTKTKRPKSKKDKQKQNTSIVDRSSPCAKSPSKTVKNAAIPSTAVSFFDNPTVFVEQQTAIINNSIASCQISCSSPTPYRSDSTNTKHITTFPSYKNLKVGNSHSESGKSLGVLDNSVGLDNLEIGIKTETDEQKSSTDLESNRSFSDTAENNDSAYLSQTGSDQERSDTISGSDSVETKSKCSDVYDFNMSEDRESKPSVMKQTDIINSEPSESDGELASPRPSSAQSKNMRPVKITEKKTTNKIKPQLKACSNKREIAKLDVELLKKNWPGNLNGDLSQLLASNNWNIPALQQVLAQYNAGDPGQLNTAIQQAVSQAASAGVEFPASNLLSAAARAQLNMQYKDHVTVTLSSGVVNTPALHTSKNDVLVSTSPCATSHTELKTSVSNTLCGS</sequence>
<organism evidence="3 4">
    <name type="scientific">Lymnaea stagnalis</name>
    <name type="common">Great pond snail</name>
    <name type="synonym">Helix stagnalis</name>
    <dbReference type="NCBI Taxonomy" id="6523"/>
    <lineage>
        <taxon>Eukaryota</taxon>
        <taxon>Metazoa</taxon>
        <taxon>Spiralia</taxon>
        <taxon>Lophotrochozoa</taxon>
        <taxon>Mollusca</taxon>
        <taxon>Gastropoda</taxon>
        <taxon>Heterobranchia</taxon>
        <taxon>Euthyneura</taxon>
        <taxon>Panpulmonata</taxon>
        <taxon>Hygrophila</taxon>
        <taxon>Lymnaeoidea</taxon>
        <taxon>Lymnaeidae</taxon>
        <taxon>Lymnaea</taxon>
    </lineage>
</organism>
<dbReference type="EMBL" id="CAXITT010000182">
    <property type="protein sequence ID" value="CAL1534808.1"/>
    <property type="molecule type" value="Genomic_DNA"/>
</dbReference>
<feature type="region of interest" description="Disordered" evidence="1">
    <location>
        <begin position="1239"/>
        <end position="1291"/>
    </location>
</feature>
<feature type="compositionally biased region" description="Gly residues" evidence="1">
    <location>
        <begin position="914"/>
        <end position="926"/>
    </location>
</feature>
<dbReference type="GO" id="GO:0003677">
    <property type="term" value="F:DNA binding"/>
    <property type="evidence" value="ECO:0007669"/>
    <property type="project" value="InterPro"/>
</dbReference>
<protein>
    <recommendedName>
        <fullName evidence="2">MBD domain-containing protein</fullName>
    </recommendedName>
</protein>
<feature type="domain" description="MBD" evidence="2">
    <location>
        <begin position="639"/>
        <end position="711"/>
    </location>
</feature>
<dbReference type="GO" id="GO:0005634">
    <property type="term" value="C:nucleus"/>
    <property type="evidence" value="ECO:0007669"/>
    <property type="project" value="TreeGrafter"/>
</dbReference>
<comment type="caution">
    <text evidence="3">The sequence shown here is derived from an EMBL/GenBank/DDBJ whole genome shotgun (WGS) entry which is preliminary data.</text>
</comment>
<dbReference type="InterPro" id="IPR001739">
    <property type="entry name" value="Methyl_CpG_DNA-bd"/>
</dbReference>
<reference evidence="3 4" key="1">
    <citation type="submission" date="2024-04" db="EMBL/GenBank/DDBJ databases">
        <authorList>
            <consortium name="Genoscope - CEA"/>
            <person name="William W."/>
        </authorList>
    </citation>
    <scope>NUCLEOTIDE SEQUENCE [LARGE SCALE GENOMIC DNA]</scope>
</reference>
<gene>
    <name evidence="3" type="ORF">GSLYS_00008768001</name>
</gene>
<dbReference type="GO" id="GO:0003682">
    <property type="term" value="F:chromatin binding"/>
    <property type="evidence" value="ECO:0007669"/>
    <property type="project" value="TreeGrafter"/>
</dbReference>
<dbReference type="PANTHER" id="PTHR16112:SF16">
    <property type="entry name" value="SIX-BANDED, ISOFORM H"/>
    <property type="match status" value="1"/>
</dbReference>
<dbReference type="PANTHER" id="PTHR16112">
    <property type="entry name" value="METHYL-CPG BINDING PROTEIN, DROSOPHILA"/>
    <property type="match status" value="1"/>
</dbReference>
<feature type="compositionally biased region" description="Polar residues" evidence="1">
    <location>
        <begin position="1020"/>
        <end position="1040"/>
    </location>
</feature>
<feature type="compositionally biased region" description="Basic residues" evidence="1">
    <location>
        <begin position="1050"/>
        <end position="1061"/>
    </location>
</feature>
<feature type="region of interest" description="Disordered" evidence="1">
    <location>
        <begin position="977"/>
        <end position="1081"/>
    </location>
</feature>
<proteinExistence type="predicted"/>
<dbReference type="GO" id="GO:0010369">
    <property type="term" value="C:chromocenter"/>
    <property type="evidence" value="ECO:0007669"/>
    <property type="project" value="TreeGrafter"/>
</dbReference>
<feature type="compositionally biased region" description="Polar residues" evidence="1">
    <location>
        <begin position="825"/>
        <end position="849"/>
    </location>
</feature>
<feature type="compositionally biased region" description="Polar residues" evidence="1">
    <location>
        <begin position="1250"/>
        <end position="1260"/>
    </location>
</feature>
<feature type="region of interest" description="Disordered" evidence="1">
    <location>
        <begin position="825"/>
        <end position="859"/>
    </location>
</feature>
<dbReference type="SMART" id="SM00391">
    <property type="entry name" value="MBD"/>
    <property type="match status" value="1"/>
</dbReference>
<evidence type="ECO:0000313" key="3">
    <source>
        <dbReference type="EMBL" id="CAL1534808.1"/>
    </source>
</evidence>
<feature type="compositionally biased region" description="Basic and acidic residues" evidence="1">
    <location>
        <begin position="1177"/>
        <end position="1190"/>
    </location>
</feature>
<evidence type="ECO:0000259" key="2">
    <source>
        <dbReference type="SMART" id="SM00391"/>
    </source>
</evidence>
<accession>A0AAV2HMT4</accession>
<feature type="non-terminal residue" evidence="3">
    <location>
        <position position="1442"/>
    </location>
</feature>
<feature type="region of interest" description="Disordered" evidence="1">
    <location>
        <begin position="1177"/>
        <end position="1227"/>
    </location>
</feature>
<name>A0AAV2HMT4_LYMST</name>
<feature type="region of interest" description="Disordered" evidence="1">
    <location>
        <begin position="458"/>
        <end position="487"/>
    </location>
</feature>
<feature type="compositionally biased region" description="Polar residues" evidence="1">
    <location>
        <begin position="1191"/>
        <end position="1211"/>
    </location>
</feature>
<evidence type="ECO:0000256" key="1">
    <source>
        <dbReference type="SAM" id="MobiDB-lite"/>
    </source>
</evidence>
<dbReference type="Proteomes" id="UP001497497">
    <property type="component" value="Unassembled WGS sequence"/>
</dbReference>
<keyword evidence="4" id="KW-1185">Reference proteome</keyword>